<evidence type="ECO:0000313" key="2">
    <source>
        <dbReference type="Proteomes" id="UP000499080"/>
    </source>
</evidence>
<gene>
    <name evidence="1" type="ORF">AVEN_237585_1</name>
</gene>
<dbReference type="AlphaFoldDB" id="A0A4Y2QQJ0"/>
<keyword evidence="2" id="KW-1185">Reference proteome</keyword>
<proteinExistence type="predicted"/>
<dbReference type="EMBL" id="BGPR01014533">
    <property type="protein sequence ID" value="GBN65617.1"/>
    <property type="molecule type" value="Genomic_DNA"/>
</dbReference>
<sequence>MPHRRHVLPLRSAEVRHEVRLVDLQRGPGLAQALQRQRLGGPVRLLEERHLGHCRGASLPQRLQQLQVRKGDRNGYLVLHHHPSQDAVLHREPDPPDCAYLLFVYPGVLLASRSRRKSDAGYLHPAVTRGLPAARLQDPAPDIACAAPHRQVPALHLPHEHRFHPGHRNHHKLEL</sequence>
<dbReference type="Proteomes" id="UP000499080">
    <property type="component" value="Unassembled WGS sequence"/>
</dbReference>
<name>A0A4Y2QQJ0_ARAVE</name>
<organism evidence="1 2">
    <name type="scientific">Araneus ventricosus</name>
    <name type="common">Orbweaver spider</name>
    <name type="synonym">Epeira ventricosa</name>
    <dbReference type="NCBI Taxonomy" id="182803"/>
    <lineage>
        <taxon>Eukaryota</taxon>
        <taxon>Metazoa</taxon>
        <taxon>Ecdysozoa</taxon>
        <taxon>Arthropoda</taxon>
        <taxon>Chelicerata</taxon>
        <taxon>Arachnida</taxon>
        <taxon>Araneae</taxon>
        <taxon>Araneomorphae</taxon>
        <taxon>Entelegynae</taxon>
        <taxon>Araneoidea</taxon>
        <taxon>Araneidae</taxon>
        <taxon>Araneus</taxon>
    </lineage>
</organism>
<protein>
    <submittedName>
        <fullName evidence="1">Uncharacterized protein</fullName>
    </submittedName>
</protein>
<evidence type="ECO:0000313" key="1">
    <source>
        <dbReference type="EMBL" id="GBN65617.1"/>
    </source>
</evidence>
<comment type="caution">
    <text evidence="1">The sequence shown here is derived from an EMBL/GenBank/DDBJ whole genome shotgun (WGS) entry which is preliminary data.</text>
</comment>
<reference evidence="1 2" key="1">
    <citation type="journal article" date="2019" name="Sci. Rep.">
        <title>Orb-weaving spider Araneus ventricosus genome elucidates the spidroin gene catalogue.</title>
        <authorList>
            <person name="Kono N."/>
            <person name="Nakamura H."/>
            <person name="Ohtoshi R."/>
            <person name="Moran D.A.P."/>
            <person name="Shinohara A."/>
            <person name="Yoshida Y."/>
            <person name="Fujiwara M."/>
            <person name="Mori M."/>
            <person name="Tomita M."/>
            <person name="Arakawa K."/>
        </authorList>
    </citation>
    <scope>NUCLEOTIDE SEQUENCE [LARGE SCALE GENOMIC DNA]</scope>
</reference>
<dbReference type="OrthoDB" id="6461626at2759"/>
<accession>A0A4Y2QQJ0</accession>